<dbReference type="InParanoid" id="M7Y8Y8"/>
<proteinExistence type="predicted"/>
<dbReference type="Gene3D" id="2.40.50.100">
    <property type="match status" value="1"/>
</dbReference>
<dbReference type="STRING" id="1239962.C943_04540"/>
<organism evidence="2 3">
    <name type="scientific">Mariniradius saccharolyticus AK6</name>
    <dbReference type="NCBI Taxonomy" id="1239962"/>
    <lineage>
        <taxon>Bacteria</taxon>
        <taxon>Pseudomonadati</taxon>
        <taxon>Bacteroidota</taxon>
        <taxon>Cytophagia</taxon>
        <taxon>Cytophagales</taxon>
        <taxon>Cyclobacteriaceae</taxon>
        <taxon>Mariniradius</taxon>
    </lineage>
</organism>
<gene>
    <name evidence="2" type="ORF">C943_04540</name>
</gene>
<dbReference type="RefSeq" id="WP_008626718.1">
    <property type="nucleotide sequence ID" value="NZ_AMZY02000009.1"/>
</dbReference>
<dbReference type="Proteomes" id="UP000010953">
    <property type="component" value="Unassembled WGS sequence"/>
</dbReference>
<dbReference type="PANTHER" id="PTHR30469">
    <property type="entry name" value="MULTIDRUG RESISTANCE PROTEIN MDTA"/>
    <property type="match status" value="1"/>
</dbReference>
<evidence type="ECO:0000256" key="1">
    <source>
        <dbReference type="SAM" id="Coils"/>
    </source>
</evidence>
<sequence length="313" mass="34449">MKKSLILLFAFATLASCSKEETGEASNAATTQQASEIQPSLVVAVGRVEPENQIINLSATASGVVKSVFKNDGDNVSEGEPLVQLDDDAEQSRINEIKMQMQSQRSQIEADQLQLRETQLNFDNKNLLLGKTKRLIDSGAEAQQVYDDLFTETKVLEVNVQKAKATVDQSKNKLAELNAQLRSAEIEAEKKRFKSPHAGVLLDMQLAKGEATTQFSTYAEFAPSGNLIVRAEVDELFSDRVKPGQKVDIVFTGTDKVVATGEIKLVSPYLKKKSLFSESSSDQEDRRVREVQIILSNPGTLIINSKVECIIKL</sequence>
<dbReference type="OrthoDB" id="1325080at2"/>
<protein>
    <submittedName>
        <fullName evidence="2">Membrane protein</fullName>
    </submittedName>
</protein>
<keyword evidence="1" id="KW-0175">Coiled coil</keyword>
<dbReference type="Gene3D" id="2.40.30.170">
    <property type="match status" value="1"/>
</dbReference>
<dbReference type="EMBL" id="AMZY02000009">
    <property type="protein sequence ID" value="EMS33661.1"/>
    <property type="molecule type" value="Genomic_DNA"/>
</dbReference>
<dbReference type="GO" id="GO:1990281">
    <property type="term" value="C:efflux pump complex"/>
    <property type="evidence" value="ECO:0007669"/>
    <property type="project" value="TreeGrafter"/>
</dbReference>
<feature type="coiled-coil region" evidence="1">
    <location>
        <begin position="160"/>
        <end position="194"/>
    </location>
</feature>
<comment type="caution">
    <text evidence="2">The sequence shown here is derived from an EMBL/GenBank/DDBJ whole genome shotgun (WGS) entry which is preliminary data.</text>
</comment>
<reference evidence="2" key="1">
    <citation type="submission" date="2013-01" db="EMBL/GenBank/DDBJ databases">
        <title>Genome assembly of Mariniradius saccharolyticus AK6.</title>
        <authorList>
            <person name="Vaidya B."/>
            <person name="Khatri I."/>
            <person name="Tanuku N.R.S."/>
            <person name="Subramanian S."/>
            <person name="Pinnaka A."/>
        </authorList>
    </citation>
    <scope>NUCLEOTIDE SEQUENCE [LARGE SCALE GENOMIC DNA]</scope>
    <source>
        <strain evidence="2">AK6</strain>
    </source>
</reference>
<accession>M7Y8Y8</accession>
<dbReference type="GO" id="GO:0015562">
    <property type="term" value="F:efflux transmembrane transporter activity"/>
    <property type="evidence" value="ECO:0007669"/>
    <property type="project" value="TreeGrafter"/>
</dbReference>
<dbReference type="AlphaFoldDB" id="M7Y8Y8"/>
<evidence type="ECO:0000313" key="2">
    <source>
        <dbReference type="EMBL" id="EMS33661.1"/>
    </source>
</evidence>
<dbReference type="SUPFAM" id="SSF111369">
    <property type="entry name" value="HlyD-like secretion proteins"/>
    <property type="match status" value="1"/>
</dbReference>
<dbReference type="eggNOG" id="COG1566">
    <property type="taxonomic scope" value="Bacteria"/>
</dbReference>
<dbReference type="PROSITE" id="PS51257">
    <property type="entry name" value="PROKAR_LIPOPROTEIN"/>
    <property type="match status" value="1"/>
</dbReference>
<name>M7Y8Y8_9BACT</name>
<dbReference type="Gene3D" id="1.10.287.470">
    <property type="entry name" value="Helix hairpin bin"/>
    <property type="match status" value="1"/>
</dbReference>
<evidence type="ECO:0000313" key="3">
    <source>
        <dbReference type="Proteomes" id="UP000010953"/>
    </source>
</evidence>
<dbReference type="PANTHER" id="PTHR30469:SF15">
    <property type="entry name" value="HLYD FAMILY OF SECRETION PROTEINS"/>
    <property type="match status" value="1"/>
</dbReference>
<keyword evidence="3" id="KW-1185">Reference proteome</keyword>